<evidence type="ECO:0000256" key="1">
    <source>
        <dbReference type="SAM" id="MobiDB-lite"/>
    </source>
</evidence>
<reference evidence="2 3" key="1">
    <citation type="submission" date="2024-06" db="EMBL/GenBank/DDBJ databases">
        <title>The Natural Products Discovery Center: Release of the First 8490 Sequenced Strains for Exploring Actinobacteria Biosynthetic Diversity.</title>
        <authorList>
            <person name="Kalkreuter E."/>
            <person name="Kautsar S.A."/>
            <person name="Yang D."/>
            <person name="Bader C.D."/>
            <person name="Teijaro C.N."/>
            <person name="Fluegel L."/>
            <person name="Davis C.M."/>
            <person name="Simpson J.R."/>
            <person name="Lauterbach L."/>
            <person name="Steele A.D."/>
            <person name="Gui C."/>
            <person name="Meng S."/>
            <person name="Li G."/>
            <person name="Viehrig K."/>
            <person name="Ye F."/>
            <person name="Su P."/>
            <person name="Kiefer A.F."/>
            <person name="Nichols A."/>
            <person name="Cepeda A.J."/>
            <person name="Yan W."/>
            <person name="Fan B."/>
            <person name="Jiang Y."/>
            <person name="Adhikari A."/>
            <person name="Zheng C.-J."/>
            <person name="Schuster L."/>
            <person name="Cowan T.M."/>
            <person name="Smanski M.J."/>
            <person name="Chevrette M.G."/>
            <person name="De Carvalho L.P.S."/>
            <person name="Shen B."/>
        </authorList>
    </citation>
    <scope>NUCLEOTIDE SEQUENCE [LARGE SCALE GENOMIC DNA]</scope>
    <source>
        <strain evidence="2 3">NPDC048117</strain>
    </source>
</reference>
<keyword evidence="3" id="KW-1185">Reference proteome</keyword>
<comment type="caution">
    <text evidence="2">The sequence shown here is derived from an EMBL/GenBank/DDBJ whole genome shotgun (WGS) entry which is preliminary data.</text>
</comment>
<name>A0ABV3ERF6_9ACTN</name>
<feature type="region of interest" description="Disordered" evidence="1">
    <location>
        <begin position="1"/>
        <end position="33"/>
    </location>
</feature>
<gene>
    <name evidence="2" type="ORF">AB0D95_16245</name>
</gene>
<dbReference type="RefSeq" id="WP_359273133.1">
    <property type="nucleotide sequence ID" value="NZ_JBEZNA010000034.1"/>
</dbReference>
<dbReference type="Proteomes" id="UP001551584">
    <property type="component" value="Unassembled WGS sequence"/>
</dbReference>
<protein>
    <submittedName>
        <fullName evidence="2">Uncharacterized protein</fullName>
    </submittedName>
</protein>
<dbReference type="EMBL" id="JBEZNA010000034">
    <property type="protein sequence ID" value="MEU9578787.1"/>
    <property type="molecule type" value="Genomic_DNA"/>
</dbReference>
<evidence type="ECO:0000313" key="3">
    <source>
        <dbReference type="Proteomes" id="UP001551584"/>
    </source>
</evidence>
<proteinExistence type="predicted"/>
<sequence>MVNAPLCRPPTRPERHRPKGPRTMPLSRNDQERVNRLRQASQHLRTTGAPELADEVDFVLTAEGANFAKRIQWQEAEQENPNLALRMPREMRDRIKLNASRSGQTATLATQAVIGLNKFLNGEFMPPRPQRAPRGTAAEAANLNVRVNAELRQQVDEHGKKLLADGVTDWAPITSQVLIAWFVENFGQPLPDAGASGTE</sequence>
<evidence type="ECO:0000313" key="2">
    <source>
        <dbReference type="EMBL" id="MEU9578787.1"/>
    </source>
</evidence>
<accession>A0ABV3ERF6</accession>
<organism evidence="2 3">
    <name type="scientific">Streptomyces chilikensis</name>
    <dbReference type="NCBI Taxonomy" id="1194079"/>
    <lineage>
        <taxon>Bacteria</taxon>
        <taxon>Bacillati</taxon>
        <taxon>Actinomycetota</taxon>
        <taxon>Actinomycetes</taxon>
        <taxon>Kitasatosporales</taxon>
        <taxon>Streptomycetaceae</taxon>
        <taxon>Streptomyces</taxon>
    </lineage>
</organism>